<sequence length="667" mass="70456">MEQAGAAAWAATFSQLMAESKPQDTWLLLPEGSLVAGRLDSGCSQYRLKGLARLQCCRCPWGWGSAHVQILFLLSWDEASRQGLVKMRVWGQRCRLCPRGSRSDCQVSPPSVRPFLNKLALHVLRKVYGESPGPEQRPALYVKAPGHAARPCEACALGVCFLQKVPGMVLSPRAIRGSYTMYSGVGLTITASRGAGSALRNTQLLALGGGPSIRRPRGGGPFALHKGCFTVPLSVSDFIRNPLTDSSHFFSKGEGVITIPFSLADEKKDPGPVAGIGHARNSSRPATHTIGKGSLCLSANSLAIPEGRGLPVNIKDPVFHGEGLLISNVEAKGFELKGFIFKGKGSISDPVDVAKVQGLATPAARSPLPVSYIIGLMANGEGSITFPLSFTNIIKDKDSFASVSEGKGKEGGSDGPATAGHHTLLEANAYGPPTADEGALTFPFIFTEGFKDKDGRLSLTQGPAAAADGCLLESSAGGPLAPSASDAKGKGSSAATAQDEGEEGGSPRGPVPNVPKDNSQDKELPMDTIEDEGPQEGGSSPPAPDHDPLLKASTGTFLTFSEGSITIPFSVFSIIKRKGPRASASAPQGHHGLLPPGLSKKKKRLRSRFSKSSCGPPRDEDFCPAIPCRGLYVEPYEDVWIWVSMTVCVLWLMCMYKLSPGIFQQQA</sequence>
<dbReference type="PANTHER" id="PTHR14402">
    <property type="entry name" value="RECEPTOR TRANSPORTING PROTEIN"/>
    <property type="match status" value="1"/>
</dbReference>
<dbReference type="InterPro" id="IPR027377">
    <property type="entry name" value="ZAR1/RTP1-5-like_Znf-3CxxC"/>
</dbReference>
<comment type="subcellular location">
    <subcellularLocation>
        <location evidence="1">Membrane</location>
        <topology evidence="1">Single-pass membrane protein</topology>
    </subcellularLocation>
</comment>
<dbReference type="Proteomes" id="UP000694863">
    <property type="component" value="Unplaced"/>
</dbReference>
<evidence type="ECO:0000313" key="10">
    <source>
        <dbReference type="Proteomes" id="UP000694863"/>
    </source>
</evidence>
<evidence type="ECO:0000259" key="9">
    <source>
        <dbReference type="SMART" id="SM01328"/>
    </source>
</evidence>
<keyword evidence="5" id="KW-0862">Zinc</keyword>
<dbReference type="GeneID" id="101648556"/>
<evidence type="ECO:0000256" key="2">
    <source>
        <dbReference type="ARBA" id="ARBA00022692"/>
    </source>
</evidence>
<protein>
    <submittedName>
        <fullName evidence="11">Receptor-transporting protein 5</fullName>
    </submittedName>
</protein>
<dbReference type="PANTHER" id="PTHR14402:SF2">
    <property type="entry name" value="RECEPTOR-TRANSPORTING PROTEIN 5"/>
    <property type="match status" value="1"/>
</dbReference>
<keyword evidence="10" id="KW-1185">Reference proteome</keyword>
<gene>
    <name evidence="11" type="primary">RTP5</name>
</gene>
<evidence type="ECO:0000256" key="1">
    <source>
        <dbReference type="ARBA" id="ARBA00004167"/>
    </source>
</evidence>
<keyword evidence="11" id="KW-0675">Receptor</keyword>
<accession>A0ABM0IK92</accession>
<dbReference type="InterPro" id="IPR026096">
    <property type="entry name" value="R-trans_p"/>
</dbReference>
<evidence type="ECO:0000256" key="3">
    <source>
        <dbReference type="ARBA" id="ARBA00022723"/>
    </source>
</evidence>
<dbReference type="RefSeq" id="XP_004701955.1">
    <property type="nucleotide sequence ID" value="XM_004701898.2"/>
</dbReference>
<keyword evidence="4" id="KW-0863">Zinc-finger</keyword>
<evidence type="ECO:0000256" key="7">
    <source>
        <dbReference type="ARBA" id="ARBA00023136"/>
    </source>
</evidence>
<name>A0ABM0IK92_ECHTE</name>
<feature type="region of interest" description="Disordered" evidence="8">
    <location>
        <begin position="581"/>
        <end position="604"/>
    </location>
</feature>
<organism evidence="10 11">
    <name type="scientific">Echinops telfairi</name>
    <name type="common">Lesser hedgehog tenrec</name>
    <dbReference type="NCBI Taxonomy" id="9371"/>
    <lineage>
        <taxon>Eukaryota</taxon>
        <taxon>Metazoa</taxon>
        <taxon>Chordata</taxon>
        <taxon>Craniata</taxon>
        <taxon>Vertebrata</taxon>
        <taxon>Euteleostomi</taxon>
        <taxon>Mammalia</taxon>
        <taxon>Eutheria</taxon>
        <taxon>Afrotheria</taxon>
        <taxon>Tenrecidae</taxon>
        <taxon>Tenrecinae</taxon>
        <taxon>Echinops</taxon>
    </lineage>
</organism>
<evidence type="ECO:0000256" key="5">
    <source>
        <dbReference type="ARBA" id="ARBA00022833"/>
    </source>
</evidence>
<evidence type="ECO:0000313" key="11">
    <source>
        <dbReference type="RefSeq" id="XP_004701955.1"/>
    </source>
</evidence>
<feature type="compositionally biased region" description="Low complexity" evidence="8">
    <location>
        <begin position="477"/>
        <end position="497"/>
    </location>
</feature>
<evidence type="ECO:0000256" key="6">
    <source>
        <dbReference type="ARBA" id="ARBA00022989"/>
    </source>
</evidence>
<keyword evidence="3" id="KW-0479">Metal-binding</keyword>
<keyword evidence="2" id="KW-0812">Transmembrane</keyword>
<proteinExistence type="predicted"/>
<dbReference type="SMART" id="SM01328">
    <property type="entry name" value="zf-3CxxC"/>
    <property type="match status" value="1"/>
</dbReference>
<keyword evidence="7" id="KW-0472">Membrane</keyword>
<feature type="region of interest" description="Disordered" evidence="8">
    <location>
        <begin position="477"/>
        <end position="551"/>
    </location>
</feature>
<evidence type="ECO:0000256" key="4">
    <source>
        <dbReference type="ARBA" id="ARBA00022771"/>
    </source>
</evidence>
<feature type="domain" description="3CxxC-type" evidence="9">
    <location>
        <begin position="49"/>
        <end position="158"/>
    </location>
</feature>
<evidence type="ECO:0000256" key="8">
    <source>
        <dbReference type="SAM" id="MobiDB-lite"/>
    </source>
</evidence>
<dbReference type="Pfam" id="PF13695">
    <property type="entry name" value="Zn_ribbon_3CxxC"/>
    <property type="match status" value="1"/>
</dbReference>
<reference evidence="11" key="1">
    <citation type="submission" date="2025-08" db="UniProtKB">
        <authorList>
            <consortium name="RefSeq"/>
        </authorList>
    </citation>
    <scope>IDENTIFICATION</scope>
</reference>
<keyword evidence="6" id="KW-1133">Transmembrane helix</keyword>